<dbReference type="Proteomes" id="UP000007148">
    <property type="component" value="Unassembled WGS sequence"/>
</dbReference>
<evidence type="ECO:0000313" key="1">
    <source>
        <dbReference type="EMBL" id="CCA67498.1"/>
    </source>
</evidence>
<dbReference type="GO" id="GO:0006974">
    <property type="term" value="P:DNA damage response"/>
    <property type="evidence" value="ECO:0007669"/>
    <property type="project" value="InterPro"/>
</dbReference>
<dbReference type="AlphaFoldDB" id="G4T854"/>
<dbReference type="PANTHER" id="PTHR21052">
    <property type="entry name" value="SPERMATOGENESIS ASSOCIATED 11-RELATED"/>
    <property type="match status" value="1"/>
</dbReference>
<accession>G4T854</accession>
<dbReference type="SUPFAM" id="SSF51197">
    <property type="entry name" value="Clavaminate synthase-like"/>
    <property type="match status" value="1"/>
</dbReference>
<sequence length="199" mass="22034">MRRLLSSLASVRPPTAAPAGFTYFPRVFSDHEQRTLLNAALQHLDAAASTAASRRKRRKLLQTGSVTADGQGFLPEQLYDFEPGHFDGVIRKYREARITDAHWHSLVATDASLDPVLAKLRAQLPPELAVHHQCHVLHLASDGEILPHIDNVKASGSCILGISLGSARVLRLENCDGHRYEVVLEPGSYYIQRQACLRL</sequence>
<dbReference type="Gene3D" id="2.60.120.590">
    <property type="entry name" value="Alpha-ketoglutarate-dependent dioxygenase AlkB-like"/>
    <property type="match status" value="1"/>
</dbReference>
<dbReference type="InParanoid" id="G4T854"/>
<reference evidence="1 2" key="1">
    <citation type="journal article" date="2011" name="PLoS Pathog.">
        <title>Endophytic Life Strategies Decoded by Genome and Transcriptome Analyses of the Mutualistic Root Symbiont Piriformospora indica.</title>
        <authorList>
            <person name="Zuccaro A."/>
            <person name="Lahrmann U."/>
            <person name="Guldener U."/>
            <person name="Langen G."/>
            <person name="Pfiffi S."/>
            <person name="Biedenkopf D."/>
            <person name="Wong P."/>
            <person name="Samans B."/>
            <person name="Grimm C."/>
            <person name="Basiewicz M."/>
            <person name="Murat C."/>
            <person name="Martin F."/>
            <person name="Kogel K.H."/>
        </authorList>
    </citation>
    <scope>NUCLEOTIDE SEQUENCE [LARGE SCALE GENOMIC DNA]</scope>
    <source>
        <strain evidence="1 2">DSM 11827</strain>
    </source>
</reference>
<keyword evidence="2" id="KW-1185">Reference proteome</keyword>
<dbReference type="GO" id="GO:0005759">
    <property type="term" value="C:mitochondrial matrix"/>
    <property type="evidence" value="ECO:0007669"/>
    <property type="project" value="TreeGrafter"/>
</dbReference>
<dbReference type="GO" id="GO:0016706">
    <property type="term" value="F:2-oxoglutarate-dependent dioxygenase activity"/>
    <property type="evidence" value="ECO:0007669"/>
    <property type="project" value="TreeGrafter"/>
</dbReference>
<dbReference type="EMBL" id="CAFZ01000015">
    <property type="protein sequence ID" value="CCA67498.1"/>
    <property type="molecule type" value="Genomic_DNA"/>
</dbReference>
<dbReference type="GO" id="GO:0006631">
    <property type="term" value="P:fatty acid metabolic process"/>
    <property type="evidence" value="ECO:0007669"/>
    <property type="project" value="TreeGrafter"/>
</dbReference>
<dbReference type="PANTHER" id="PTHR21052:SF0">
    <property type="entry name" value="ALPHA-KETOGLUTARATE-DEPENDENT DIOXYGENASE ALKB HOMOLOG 7, MITOCHONDRIAL"/>
    <property type="match status" value="1"/>
</dbReference>
<name>G4T854_SERID</name>
<comment type="caution">
    <text evidence="1">The sequence shown here is derived from an EMBL/GenBank/DDBJ whole genome shotgun (WGS) entry which is preliminary data.</text>
</comment>
<evidence type="ECO:0000313" key="2">
    <source>
        <dbReference type="Proteomes" id="UP000007148"/>
    </source>
</evidence>
<evidence type="ECO:0008006" key="3">
    <source>
        <dbReference type="Google" id="ProtNLM"/>
    </source>
</evidence>
<dbReference type="InterPro" id="IPR032870">
    <property type="entry name" value="ALKBH7-like"/>
</dbReference>
<organism evidence="1 2">
    <name type="scientific">Serendipita indica (strain DSM 11827)</name>
    <name type="common">Root endophyte fungus</name>
    <name type="synonym">Piriformospora indica</name>
    <dbReference type="NCBI Taxonomy" id="1109443"/>
    <lineage>
        <taxon>Eukaryota</taxon>
        <taxon>Fungi</taxon>
        <taxon>Dikarya</taxon>
        <taxon>Basidiomycota</taxon>
        <taxon>Agaricomycotina</taxon>
        <taxon>Agaricomycetes</taxon>
        <taxon>Sebacinales</taxon>
        <taxon>Serendipitaceae</taxon>
        <taxon>Serendipita</taxon>
    </lineage>
</organism>
<proteinExistence type="predicted"/>
<gene>
    <name evidence="1" type="ORF">PIIN_01327</name>
</gene>
<dbReference type="eggNOG" id="KOG4176">
    <property type="taxonomic scope" value="Eukaryota"/>
</dbReference>
<dbReference type="HOGENOM" id="CLU_080229_0_0_1"/>
<protein>
    <recommendedName>
        <fullName evidence="3">Alpha-ketoglutarate-dependent dioxygenase AlkB-like domain-containing protein</fullName>
    </recommendedName>
</protein>
<dbReference type="InterPro" id="IPR037151">
    <property type="entry name" value="AlkB-like_sf"/>
</dbReference>
<dbReference type="OrthoDB" id="28127at2759"/>
<dbReference type="STRING" id="1109443.G4T854"/>